<evidence type="ECO:0000256" key="1">
    <source>
        <dbReference type="ARBA" id="ARBA00022729"/>
    </source>
</evidence>
<organism evidence="3 4">
    <name type="scientific">Thyridium curvatum</name>
    <dbReference type="NCBI Taxonomy" id="1093900"/>
    <lineage>
        <taxon>Eukaryota</taxon>
        <taxon>Fungi</taxon>
        <taxon>Dikarya</taxon>
        <taxon>Ascomycota</taxon>
        <taxon>Pezizomycotina</taxon>
        <taxon>Sordariomycetes</taxon>
        <taxon>Sordariomycetidae</taxon>
        <taxon>Thyridiales</taxon>
        <taxon>Thyridiaceae</taxon>
        <taxon>Thyridium</taxon>
    </lineage>
</organism>
<dbReference type="PANTHER" id="PTHR31836:SF28">
    <property type="entry name" value="SRCR DOMAIN-CONTAINING PROTEIN-RELATED"/>
    <property type="match status" value="1"/>
</dbReference>
<sequence>MLLQNLVLFLAAGLSAALPSQNSIAVRDERTSLAERATHHGIATIYFQGGRPGSCRQTNPDSAMIVALSYILQKNESPGPYCGRKVRIRNTGSDDVNVKGKGNLIFATVADTCPSCDVDHLDLSLAAWNALTDNSPYSVAKIDWVFV</sequence>
<keyword evidence="1 2" id="KW-0732">Signal</keyword>
<feature type="signal peptide" evidence="2">
    <location>
        <begin position="1"/>
        <end position="17"/>
    </location>
</feature>
<dbReference type="InterPro" id="IPR051477">
    <property type="entry name" value="Expansin_CellWall"/>
</dbReference>
<dbReference type="STRING" id="1093900.A0A507B9I5"/>
<reference evidence="3 4" key="1">
    <citation type="submission" date="2019-06" db="EMBL/GenBank/DDBJ databases">
        <title>Draft genome sequence of the filamentous fungus Phialemoniopsis curvata isolated from diesel fuel.</title>
        <authorList>
            <person name="Varaljay V.A."/>
            <person name="Lyon W.J."/>
            <person name="Crouch A.L."/>
            <person name="Drake C.E."/>
            <person name="Hollomon J.M."/>
            <person name="Nadeau L.J."/>
            <person name="Nunn H.S."/>
            <person name="Stevenson B.S."/>
            <person name="Bojanowski C.L."/>
            <person name="Crookes-Goodson W.J."/>
        </authorList>
    </citation>
    <scope>NUCLEOTIDE SEQUENCE [LARGE SCALE GENOMIC DNA]</scope>
    <source>
        <strain evidence="3 4">D216</strain>
    </source>
</reference>
<name>A0A507B9I5_9PEZI</name>
<protein>
    <recommendedName>
        <fullName evidence="5">RlpA-like protein double-psi beta-barrel domain-containing protein</fullName>
    </recommendedName>
</protein>
<dbReference type="RefSeq" id="XP_030995432.1">
    <property type="nucleotide sequence ID" value="XM_031140499.1"/>
</dbReference>
<dbReference type="SUPFAM" id="SSF50685">
    <property type="entry name" value="Barwin-like endoglucanases"/>
    <property type="match status" value="1"/>
</dbReference>
<feature type="chain" id="PRO_5021200858" description="RlpA-like protein double-psi beta-barrel domain-containing protein" evidence="2">
    <location>
        <begin position="18"/>
        <end position="147"/>
    </location>
</feature>
<dbReference type="EMBL" id="SKBQ01000032">
    <property type="protein sequence ID" value="TPX13721.1"/>
    <property type="molecule type" value="Genomic_DNA"/>
</dbReference>
<evidence type="ECO:0000313" key="4">
    <source>
        <dbReference type="Proteomes" id="UP000319257"/>
    </source>
</evidence>
<comment type="caution">
    <text evidence="3">The sequence shown here is derived from an EMBL/GenBank/DDBJ whole genome shotgun (WGS) entry which is preliminary data.</text>
</comment>
<dbReference type="InParanoid" id="A0A507B9I5"/>
<evidence type="ECO:0000313" key="3">
    <source>
        <dbReference type="EMBL" id="TPX13721.1"/>
    </source>
</evidence>
<dbReference type="InterPro" id="IPR036908">
    <property type="entry name" value="RlpA-like_sf"/>
</dbReference>
<proteinExistence type="predicted"/>
<dbReference type="GeneID" id="41973371"/>
<dbReference type="AlphaFoldDB" id="A0A507B9I5"/>
<evidence type="ECO:0008006" key="5">
    <source>
        <dbReference type="Google" id="ProtNLM"/>
    </source>
</evidence>
<dbReference type="CDD" id="cd22191">
    <property type="entry name" value="DPBB_RlpA_EXP_N-like"/>
    <property type="match status" value="1"/>
</dbReference>
<keyword evidence="4" id="KW-1185">Reference proteome</keyword>
<dbReference type="OrthoDB" id="406505at2759"/>
<dbReference type="Gene3D" id="2.40.40.10">
    <property type="entry name" value="RlpA-like domain"/>
    <property type="match status" value="1"/>
</dbReference>
<accession>A0A507B9I5</accession>
<dbReference type="Proteomes" id="UP000319257">
    <property type="component" value="Unassembled WGS sequence"/>
</dbReference>
<gene>
    <name evidence="3" type="ORF">E0L32_005924</name>
</gene>
<evidence type="ECO:0000256" key="2">
    <source>
        <dbReference type="SAM" id="SignalP"/>
    </source>
</evidence>
<dbReference type="PANTHER" id="PTHR31836">
    <property type="match status" value="1"/>
</dbReference>